<keyword evidence="2" id="KW-1185">Reference proteome</keyword>
<reference evidence="1" key="1">
    <citation type="submission" date="2022-12" db="EMBL/GenBank/DDBJ databases">
        <title>Genome sequence of HCMS5-2.</title>
        <authorList>
            <person name="Woo H."/>
        </authorList>
    </citation>
    <scope>NUCLEOTIDE SEQUENCE</scope>
    <source>
        <strain evidence="1">HCMS5-2</strain>
    </source>
</reference>
<protein>
    <submittedName>
        <fullName evidence="1">Uncharacterized protein</fullName>
    </submittedName>
</protein>
<dbReference type="EMBL" id="JAPWGM010000004">
    <property type="protein sequence ID" value="MCZ4244957.1"/>
    <property type="molecule type" value="Genomic_DNA"/>
</dbReference>
<proteinExistence type="predicted"/>
<comment type="caution">
    <text evidence="1">The sequence shown here is derived from an EMBL/GenBank/DDBJ whole genome shotgun (WGS) entry which is preliminary data.</text>
</comment>
<name>A0ABT4LAK3_9SPHI</name>
<evidence type="ECO:0000313" key="1">
    <source>
        <dbReference type="EMBL" id="MCZ4244957.1"/>
    </source>
</evidence>
<accession>A0ABT4LAK3</accession>
<evidence type="ECO:0000313" key="2">
    <source>
        <dbReference type="Proteomes" id="UP001144347"/>
    </source>
</evidence>
<organism evidence="1 2">
    <name type="scientific">Pedobacter punctiformis</name>
    <dbReference type="NCBI Taxonomy" id="3004097"/>
    <lineage>
        <taxon>Bacteria</taxon>
        <taxon>Pseudomonadati</taxon>
        <taxon>Bacteroidota</taxon>
        <taxon>Sphingobacteriia</taxon>
        <taxon>Sphingobacteriales</taxon>
        <taxon>Sphingobacteriaceae</taxon>
        <taxon>Pedobacter</taxon>
    </lineage>
</organism>
<gene>
    <name evidence="1" type="ORF">O0955_13170</name>
</gene>
<sequence>MSDLESTEQFRFCNHHHELDENYELVNFGDGEFVANKAAVPLLKALNEVGLKTRTHHYTGEGPAFISILLDDIQVEIKTVNEIDADRTKYNGKKELLLMWNVTHPVD</sequence>
<dbReference type="RefSeq" id="WP_269428010.1">
    <property type="nucleotide sequence ID" value="NZ_JAPWGM010000004.1"/>
</dbReference>
<dbReference type="Proteomes" id="UP001144347">
    <property type="component" value="Unassembled WGS sequence"/>
</dbReference>